<keyword evidence="5 19" id="KW-0808">Transferase</keyword>
<dbReference type="InterPro" id="IPR003609">
    <property type="entry name" value="Pan_app"/>
</dbReference>
<dbReference type="Pfam" id="PF00954">
    <property type="entry name" value="S_locus_glycop"/>
    <property type="match status" value="1"/>
</dbReference>
<evidence type="ECO:0000259" key="23">
    <source>
        <dbReference type="PROSITE" id="PS50927"/>
    </source>
</evidence>
<keyword evidence="11 19" id="KW-0067">ATP-binding</keyword>
<dbReference type="FunFam" id="1.10.510.10:FF:000060">
    <property type="entry name" value="G-type lectin S-receptor-like serine/threonine-protein kinase"/>
    <property type="match status" value="1"/>
</dbReference>
<dbReference type="FunFam" id="3.50.4.10:FF:000002">
    <property type="entry name" value="G-type lectin S-receptor-like serine/threonine-protein kinase"/>
    <property type="match status" value="1"/>
</dbReference>
<dbReference type="Pfam" id="PF08276">
    <property type="entry name" value="PAN_2"/>
    <property type="match status" value="1"/>
</dbReference>
<dbReference type="FunFam" id="3.30.200.20:FF:000330">
    <property type="entry name" value="G-type lectin S-receptor-like serine/threonine-protein kinase At4g03230"/>
    <property type="match status" value="1"/>
</dbReference>
<dbReference type="InterPro" id="IPR001480">
    <property type="entry name" value="Bulb-type_lectin_dom"/>
</dbReference>
<evidence type="ECO:0000256" key="6">
    <source>
        <dbReference type="ARBA" id="ARBA00022692"/>
    </source>
</evidence>
<evidence type="ECO:0000256" key="19">
    <source>
        <dbReference type="PIRNR" id="PIRNR000641"/>
    </source>
</evidence>
<dbReference type="SUPFAM" id="SSF56112">
    <property type="entry name" value="Protein kinase-like (PK-like)"/>
    <property type="match status" value="1"/>
</dbReference>
<evidence type="ECO:0000256" key="10">
    <source>
        <dbReference type="ARBA" id="ARBA00022777"/>
    </source>
</evidence>
<comment type="catalytic activity">
    <reaction evidence="18 19">
        <text>L-seryl-[protein] + ATP = O-phospho-L-seryl-[protein] + ADP + H(+)</text>
        <dbReference type="Rhea" id="RHEA:17989"/>
        <dbReference type="Rhea" id="RHEA-COMP:9863"/>
        <dbReference type="Rhea" id="RHEA-COMP:11604"/>
        <dbReference type="ChEBI" id="CHEBI:15378"/>
        <dbReference type="ChEBI" id="CHEBI:29999"/>
        <dbReference type="ChEBI" id="CHEBI:30616"/>
        <dbReference type="ChEBI" id="CHEBI:83421"/>
        <dbReference type="ChEBI" id="CHEBI:456216"/>
        <dbReference type="EC" id="2.7.11.1"/>
    </reaction>
</comment>
<feature type="domain" description="Bulb-type lectin" evidence="23">
    <location>
        <begin position="25"/>
        <end position="147"/>
    </location>
</feature>
<name>A0AAD6W270_9ROSI</name>
<keyword evidence="9 19" id="KW-0547">Nucleotide-binding</keyword>
<keyword evidence="2" id="KW-1003">Cell membrane</keyword>
<dbReference type="Proteomes" id="UP001164929">
    <property type="component" value="Chromosome 5"/>
</dbReference>
<dbReference type="InterPro" id="IPR024171">
    <property type="entry name" value="SRK-like_kinase"/>
</dbReference>
<dbReference type="CDD" id="cd00028">
    <property type="entry name" value="B_lectin"/>
    <property type="match status" value="1"/>
</dbReference>
<keyword evidence="10 19" id="KW-0418">Kinase</keyword>
<sequence>MSMFLALIFTSTNVLIFLLKFSTALDSISSSESMGDGKTLVSGDGTFELGFFSPGFSKNRYLGIWYKSIPGRTTVWVANRLNPINDSSSLLKIDDTGNLVLLRNNSDIVVWSSNTTIKAQSPILQLLDSGNLVLRDKNDGNNGILWQSFDYPCDTMLPGMKLGWDLRTGFDRYLSSWKSLDDPSPGDFTWGVQPEGNPEIVSWKGSNKYYRSGPWNGIGFSGAPEIRPNPFFSFSFISNDKELYYTYNLNNKSIITRIVLNQTTYHRQRYIWSEETRSWILYVSVPRDYCDNYGLCGANGKCITSAMPVCQCLEKFKPKSLEAWNTMDWSHGCKRNKELECHNGDGFIKFDGLKLPDATHCWVNKTMNLKECRAKCLQNCSCTAYTNLDIRGGGSGCAIWFGDLMDIRQVLAGGQELYVRVLASEIADREEAKAKPKMKIAVITTATIFVVLGILVASYCLWKSKAKCAAHLKVYFPVLDRMQNYRKNDHEIDGGQKEDLELPHFEFTAVANATNNFSINNKLGEGGYGPVYGGMLEDGQEIAVKRLSRSSGQGLNEFKNEVILIKKLQHRNLVKLLGCCIQREEKMLIYEYMPNRSLDSFIFDQTKGKLLDWSRRFNIICGTARGLLYLHQDSRWRIVHRDLKASNVLLDNDMNPKISDFGLARMFVAGQTEGETSKVIGTYGYMAPEYATDGLFSVKSDVFSFGILLLEIISGKKSRGFYHPDDSQSLIGHAWRLWNEGKTLELIDSLRDESYNPSEVMRCIHVSLLCVQQHPDDRPCMASVVWMLGGESALPKPKEPGFLNHRSPHEAGFTSSKVGLSSTNEITASLLEPR</sequence>
<evidence type="ECO:0000256" key="4">
    <source>
        <dbReference type="ARBA" id="ARBA00022553"/>
    </source>
</evidence>
<dbReference type="EC" id="2.7.11.1" evidence="19"/>
<feature type="domain" description="Apple" evidence="24">
    <location>
        <begin position="341"/>
        <end position="423"/>
    </location>
</feature>
<comment type="caution">
    <text evidence="25">The sequence shown here is derived from an EMBL/GenBank/DDBJ whole genome shotgun (WGS) entry which is preliminary data.</text>
</comment>
<dbReference type="PIRSF" id="PIRSF000641">
    <property type="entry name" value="SRK"/>
    <property type="match status" value="1"/>
</dbReference>
<dbReference type="PANTHER" id="PTHR32444:SF234">
    <property type="entry name" value="RECEPTOR-LIKE SERINE_THREONINE-PROTEIN KINASE"/>
    <property type="match status" value="1"/>
</dbReference>
<dbReference type="InterPro" id="IPR000858">
    <property type="entry name" value="S_locus_glycoprot_dom"/>
</dbReference>
<evidence type="ECO:0000313" key="26">
    <source>
        <dbReference type="Proteomes" id="UP001164929"/>
    </source>
</evidence>
<dbReference type="CDD" id="cd01098">
    <property type="entry name" value="PAN_AP_plant"/>
    <property type="match status" value="1"/>
</dbReference>
<keyword evidence="8" id="KW-0430">Lectin</keyword>
<dbReference type="GO" id="GO:0030246">
    <property type="term" value="F:carbohydrate binding"/>
    <property type="evidence" value="ECO:0007669"/>
    <property type="project" value="UniProtKB-KW"/>
</dbReference>
<keyword evidence="12 20" id="KW-1133">Transmembrane helix</keyword>
<evidence type="ECO:0000256" key="3">
    <source>
        <dbReference type="ARBA" id="ARBA00022527"/>
    </source>
</evidence>
<dbReference type="FunFam" id="2.90.10.10:FF:000001">
    <property type="entry name" value="G-type lectin S-receptor-like serine/threonine-protein kinase"/>
    <property type="match status" value="1"/>
</dbReference>
<evidence type="ECO:0000256" key="7">
    <source>
        <dbReference type="ARBA" id="ARBA00022729"/>
    </source>
</evidence>
<keyword evidence="15" id="KW-0675">Receptor</keyword>
<evidence type="ECO:0000256" key="21">
    <source>
        <dbReference type="SAM" id="SignalP"/>
    </source>
</evidence>
<keyword evidence="16" id="KW-0325">Glycoprotein</keyword>
<dbReference type="SMART" id="SM00220">
    <property type="entry name" value="S_TKc"/>
    <property type="match status" value="1"/>
</dbReference>
<evidence type="ECO:0000256" key="18">
    <source>
        <dbReference type="ARBA" id="ARBA00048679"/>
    </source>
</evidence>
<dbReference type="InterPro" id="IPR000719">
    <property type="entry name" value="Prot_kinase_dom"/>
</dbReference>
<dbReference type="Pfam" id="PF11883">
    <property type="entry name" value="DUF3403"/>
    <property type="match status" value="1"/>
</dbReference>
<accession>A0AAD6W270</accession>
<organism evidence="25 26">
    <name type="scientific">Populus alba x Populus x berolinensis</name>
    <dbReference type="NCBI Taxonomy" id="444605"/>
    <lineage>
        <taxon>Eukaryota</taxon>
        <taxon>Viridiplantae</taxon>
        <taxon>Streptophyta</taxon>
        <taxon>Embryophyta</taxon>
        <taxon>Tracheophyta</taxon>
        <taxon>Spermatophyta</taxon>
        <taxon>Magnoliopsida</taxon>
        <taxon>eudicotyledons</taxon>
        <taxon>Gunneridae</taxon>
        <taxon>Pentapetalae</taxon>
        <taxon>rosids</taxon>
        <taxon>fabids</taxon>
        <taxon>Malpighiales</taxon>
        <taxon>Salicaceae</taxon>
        <taxon>Saliceae</taxon>
        <taxon>Populus</taxon>
    </lineage>
</organism>
<gene>
    <name evidence="25" type="ORF">NC653_012507</name>
</gene>
<evidence type="ECO:0000256" key="17">
    <source>
        <dbReference type="ARBA" id="ARBA00047899"/>
    </source>
</evidence>
<dbReference type="SUPFAM" id="SSF51110">
    <property type="entry name" value="alpha-D-mannose-specific plant lectins"/>
    <property type="match status" value="1"/>
</dbReference>
<dbReference type="PROSITE" id="PS50948">
    <property type="entry name" value="PAN"/>
    <property type="match status" value="1"/>
</dbReference>
<dbReference type="EMBL" id="JAQIZT010000005">
    <property type="protein sequence ID" value="KAJ6995674.1"/>
    <property type="molecule type" value="Genomic_DNA"/>
</dbReference>
<dbReference type="SMART" id="SM00473">
    <property type="entry name" value="PAN_AP"/>
    <property type="match status" value="1"/>
</dbReference>
<evidence type="ECO:0000256" key="15">
    <source>
        <dbReference type="ARBA" id="ARBA00023170"/>
    </source>
</evidence>
<dbReference type="PROSITE" id="PS50927">
    <property type="entry name" value="BULB_LECTIN"/>
    <property type="match status" value="1"/>
</dbReference>
<keyword evidence="13 20" id="KW-0472">Membrane</keyword>
<keyword evidence="4" id="KW-0597">Phosphoprotein</keyword>
<keyword evidence="6 20" id="KW-0812">Transmembrane</keyword>
<dbReference type="GO" id="GO:0005886">
    <property type="term" value="C:plasma membrane"/>
    <property type="evidence" value="ECO:0007669"/>
    <property type="project" value="UniProtKB-SubCell"/>
</dbReference>
<comment type="similarity">
    <text evidence="19">Belongs to the protein kinase superfamily. Ser/Thr protein kinase family.</text>
</comment>
<keyword evidence="26" id="KW-1185">Reference proteome</keyword>
<dbReference type="InterPro" id="IPR008271">
    <property type="entry name" value="Ser/Thr_kinase_AS"/>
</dbReference>
<dbReference type="GO" id="GO:0005524">
    <property type="term" value="F:ATP binding"/>
    <property type="evidence" value="ECO:0007669"/>
    <property type="project" value="UniProtKB-KW"/>
</dbReference>
<comment type="subcellular location">
    <subcellularLocation>
        <location evidence="1">Cell membrane</location>
        <topology evidence="1">Single-pass type I membrane protein</topology>
    </subcellularLocation>
</comment>
<evidence type="ECO:0000256" key="2">
    <source>
        <dbReference type="ARBA" id="ARBA00022475"/>
    </source>
</evidence>
<evidence type="ECO:0000259" key="22">
    <source>
        <dbReference type="PROSITE" id="PS50011"/>
    </source>
</evidence>
<dbReference type="AlphaFoldDB" id="A0AAD6W270"/>
<dbReference type="Gene3D" id="3.30.200.20">
    <property type="entry name" value="Phosphorylase Kinase, domain 1"/>
    <property type="match status" value="1"/>
</dbReference>
<reference evidence="25" key="1">
    <citation type="journal article" date="2023" name="Mol. Ecol. Resour.">
        <title>Chromosome-level genome assembly of a triploid poplar Populus alba 'Berolinensis'.</title>
        <authorList>
            <person name="Chen S."/>
            <person name="Yu Y."/>
            <person name="Wang X."/>
            <person name="Wang S."/>
            <person name="Zhang T."/>
            <person name="Zhou Y."/>
            <person name="He R."/>
            <person name="Meng N."/>
            <person name="Wang Y."/>
            <person name="Liu W."/>
            <person name="Liu Z."/>
            <person name="Liu J."/>
            <person name="Guo Q."/>
            <person name="Huang H."/>
            <person name="Sederoff R.R."/>
            <person name="Wang G."/>
            <person name="Qu G."/>
            <person name="Chen S."/>
        </authorList>
    </citation>
    <scope>NUCLEOTIDE SEQUENCE</scope>
    <source>
        <strain evidence="25">SC-2020</strain>
    </source>
</reference>
<keyword evidence="14" id="KW-1015">Disulfide bond</keyword>
<dbReference type="Gene3D" id="3.50.4.10">
    <property type="entry name" value="Hepatocyte Growth Factor"/>
    <property type="match status" value="1"/>
</dbReference>
<dbReference type="InterPro" id="IPR011009">
    <property type="entry name" value="Kinase-like_dom_sf"/>
</dbReference>
<evidence type="ECO:0000256" key="12">
    <source>
        <dbReference type="ARBA" id="ARBA00022989"/>
    </source>
</evidence>
<dbReference type="Pfam" id="PF01453">
    <property type="entry name" value="B_lectin"/>
    <property type="match status" value="1"/>
</dbReference>
<dbReference type="PROSITE" id="PS50011">
    <property type="entry name" value="PROTEIN_KINASE_DOM"/>
    <property type="match status" value="1"/>
</dbReference>
<dbReference type="PANTHER" id="PTHR32444">
    <property type="entry name" value="BULB-TYPE LECTIN DOMAIN-CONTAINING PROTEIN"/>
    <property type="match status" value="1"/>
</dbReference>
<evidence type="ECO:0000256" key="5">
    <source>
        <dbReference type="ARBA" id="ARBA00022679"/>
    </source>
</evidence>
<dbReference type="PROSITE" id="PS00108">
    <property type="entry name" value="PROTEIN_KINASE_ST"/>
    <property type="match status" value="1"/>
</dbReference>
<keyword evidence="7 21" id="KW-0732">Signal</keyword>
<dbReference type="GO" id="GO:0048544">
    <property type="term" value="P:recognition of pollen"/>
    <property type="evidence" value="ECO:0007669"/>
    <property type="project" value="InterPro"/>
</dbReference>
<comment type="catalytic activity">
    <reaction evidence="17 19">
        <text>L-threonyl-[protein] + ATP = O-phospho-L-threonyl-[protein] + ADP + H(+)</text>
        <dbReference type="Rhea" id="RHEA:46608"/>
        <dbReference type="Rhea" id="RHEA-COMP:11060"/>
        <dbReference type="Rhea" id="RHEA-COMP:11605"/>
        <dbReference type="ChEBI" id="CHEBI:15378"/>
        <dbReference type="ChEBI" id="CHEBI:30013"/>
        <dbReference type="ChEBI" id="CHEBI:30616"/>
        <dbReference type="ChEBI" id="CHEBI:61977"/>
        <dbReference type="ChEBI" id="CHEBI:456216"/>
        <dbReference type="EC" id="2.7.11.1"/>
    </reaction>
</comment>
<feature type="domain" description="Protein kinase" evidence="22">
    <location>
        <begin position="517"/>
        <end position="794"/>
    </location>
</feature>
<evidence type="ECO:0000256" key="14">
    <source>
        <dbReference type="ARBA" id="ARBA00023157"/>
    </source>
</evidence>
<dbReference type="InterPro" id="IPR001245">
    <property type="entry name" value="Ser-Thr/Tyr_kinase_cat_dom"/>
</dbReference>
<dbReference type="Gene3D" id="1.10.510.10">
    <property type="entry name" value="Transferase(Phosphotransferase) domain 1"/>
    <property type="match status" value="1"/>
</dbReference>
<protein>
    <recommendedName>
        <fullName evidence="19">Receptor-like serine/threonine-protein kinase</fullName>
        <ecNumber evidence="19">2.7.11.1</ecNumber>
    </recommendedName>
</protein>
<feature type="chain" id="PRO_5041944072" description="Receptor-like serine/threonine-protein kinase" evidence="21">
    <location>
        <begin position="25"/>
        <end position="834"/>
    </location>
</feature>
<evidence type="ECO:0000256" key="8">
    <source>
        <dbReference type="ARBA" id="ARBA00022734"/>
    </source>
</evidence>
<evidence type="ECO:0000256" key="11">
    <source>
        <dbReference type="ARBA" id="ARBA00022840"/>
    </source>
</evidence>
<dbReference type="InterPro" id="IPR021820">
    <property type="entry name" value="S-locus_recpt_kinase_C"/>
</dbReference>
<evidence type="ECO:0000256" key="9">
    <source>
        <dbReference type="ARBA" id="ARBA00022741"/>
    </source>
</evidence>
<dbReference type="Gene3D" id="2.90.10.10">
    <property type="entry name" value="Bulb-type lectin domain"/>
    <property type="match status" value="1"/>
</dbReference>
<feature type="transmembrane region" description="Helical" evidence="20">
    <location>
        <begin position="440"/>
        <end position="462"/>
    </location>
</feature>
<dbReference type="GO" id="GO:0004674">
    <property type="term" value="F:protein serine/threonine kinase activity"/>
    <property type="evidence" value="ECO:0007669"/>
    <property type="project" value="UniProtKB-KW"/>
</dbReference>
<dbReference type="InterPro" id="IPR036426">
    <property type="entry name" value="Bulb-type_lectin_dom_sf"/>
</dbReference>
<proteinExistence type="inferred from homology"/>
<feature type="signal peptide" evidence="21">
    <location>
        <begin position="1"/>
        <end position="24"/>
    </location>
</feature>
<evidence type="ECO:0000259" key="24">
    <source>
        <dbReference type="PROSITE" id="PS50948"/>
    </source>
</evidence>
<dbReference type="Pfam" id="PF07714">
    <property type="entry name" value="PK_Tyr_Ser-Thr"/>
    <property type="match status" value="1"/>
</dbReference>
<keyword evidence="3 19" id="KW-0723">Serine/threonine-protein kinase</keyword>
<evidence type="ECO:0000256" key="20">
    <source>
        <dbReference type="SAM" id="Phobius"/>
    </source>
</evidence>
<evidence type="ECO:0000256" key="16">
    <source>
        <dbReference type="ARBA" id="ARBA00023180"/>
    </source>
</evidence>
<dbReference type="CDD" id="cd14066">
    <property type="entry name" value="STKc_IRAK"/>
    <property type="match status" value="1"/>
</dbReference>
<evidence type="ECO:0000256" key="1">
    <source>
        <dbReference type="ARBA" id="ARBA00004251"/>
    </source>
</evidence>
<evidence type="ECO:0000256" key="13">
    <source>
        <dbReference type="ARBA" id="ARBA00023136"/>
    </source>
</evidence>
<evidence type="ECO:0000313" key="25">
    <source>
        <dbReference type="EMBL" id="KAJ6995674.1"/>
    </source>
</evidence>
<dbReference type="SMART" id="SM00108">
    <property type="entry name" value="B_lectin"/>
    <property type="match status" value="1"/>
</dbReference>